<proteinExistence type="predicted"/>
<dbReference type="OrthoDB" id="2599887at2"/>
<dbReference type="RefSeq" id="WP_118918770.1">
    <property type="nucleotide sequence ID" value="NZ_QWEG01000001.1"/>
</dbReference>
<dbReference type="AlphaFoldDB" id="A0A417YZ58"/>
<gene>
    <name evidence="1" type="ORF">D1B31_00345</name>
</gene>
<sequence length="122" mass="13542">MLQRLSVVDSVIVKSVLFSSTIQIGDSSRIHGFSRAIALQREAEIFFDEEGDFNQFKVFSEPIFIPPITENITIAPFQLNPVIKVGTLEVTGLSAASIVQVGSTPKIAMESRIMHIRQLQPR</sequence>
<accession>A0A417YZ58</accession>
<dbReference type="InterPro" id="IPR024496">
    <property type="entry name" value="Spore_germ_GerPE"/>
</dbReference>
<keyword evidence="2" id="KW-1185">Reference proteome</keyword>
<dbReference type="EMBL" id="QWEG01000001">
    <property type="protein sequence ID" value="RHW43162.1"/>
    <property type="molecule type" value="Genomic_DNA"/>
</dbReference>
<comment type="caution">
    <text evidence="1">The sequence shown here is derived from an EMBL/GenBank/DDBJ whole genome shotgun (WGS) entry which is preliminary data.</text>
</comment>
<protein>
    <submittedName>
        <fullName evidence="1">Spore germination protein GerPE</fullName>
    </submittedName>
</protein>
<reference evidence="1 2" key="1">
    <citation type="journal article" date="2017" name="Int. J. Syst. Evol. Microbiol.">
        <title>Bacillus notoginsengisoli sp. nov., a novel bacterium isolated from the rhizosphere of Panax notoginseng.</title>
        <authorList>
            <person name="Zhang M.Y."/>
            <person name="Cheng J."/>
            <person name="Cai Y."/>
            <person name="Zhang T.Y."/>
            <person name="Wu Y.Y."/>
            <person name="Manikprabhu D."/>
            <person name="Li W.J."/>
            <person name="Zhang Y.X."/>
        </authorList>
    </citation>
    <scope>NUCLEOTIDE SEQUENCE [LARGE SCALE GENOMIC DNA]</scope>
    <source>
        <strain evidence="1 2">JCM 30743</strain>
    </source>
</reference>
<dbReference type="Proteomes" id="UP000284416">
    <property type="component" value="Unassembled WGS sequence"/>
</dbReference>
<evidence type="ECO:0000313" key="1">
    <source>
        <dbReference type="EMBL" id="RHW43162.1"/>
    </source>
</evidence>
<dbReference type="Pfam" id="PF10970">
    <property type="entry name" value="GerPE"/>
    <property type="match status" value="1"/>
</dbReference>
<evidence type="ECO:0000313" key="2">
    <source>
        <dbReference type="Proteomes" id="UP000284416"/>
    </source>
</evidence>
<organism evidence="1 2">
    <name type="scientific">Neobacillus notoginsengisoli</name>
    <dbReference type="NCBI Taxonomy" id="1578198"/>
    <lineage>
        <taxon>Bacteria</taxon>
        <taxon>Bacillati</taxon>
        <taxon>Bacillota</taxon>
        <taxon>Bacilli</taxon>
        <taxon>Bacillales</taxon>
        <taxon>Bacillaceae</taxon>
        <taxon>Neobacillus</taxon>
    </lineage>
</organism>
<name>A0A417YZ58_9BACI</name>